<dbReference type="PROSITE" id="PS51257">
    <property type="entry name" value="PROKAR_LIPOPROTEIN"/>
    <property type="match status" value="1"/>
</dbReference>
<dbReference type="AlphaFoldDB" id="A0A8J3LFB5"/>
<gene>
    <name evidence="1" type="ORF">Cme02nite_17220</name>
</gene>
<reference evidence="1" key="1">
    <citation type="submission" date="2021-01" db="EMBL/GenBank/DDBJ databases">
        <title>Whole genome shotgun sequence of Catellatospora methionotrophica NBRC 14553.</title>
        <authorList>
            <person name="Komaki H."/>
            <person name="Tamura T."/>
        </authorList>
    </citation>
    <scope>NUCLEOTIDE SEQUENCE</scope>
    <source>
        <strain evidence="1">NBRC 14553</strain>
    </source>
</reference>
<dbReference type="Proteomes" id="UP000660339">
    <property type="component" value="Unassembled WGS sequence"/>
</dbReference>
<proteinExistence type="predicted"/>
<comment type="caution">
    <text evidence="1">The sequence shown here is derived from an EMBL/GenBank/DDBJ whole genome shotgun (WGS) entry which is preliminary data.</text>
</comment>
<evidence type="ECO:0008006" key="3">
    <source>
        <dbReference type="Google" id="ProtNLM"/>
    </source>
</evidence>
<sequence length="234" mass="25059">MREWRRKRLSLEDSVRRLTAAAGIAVALLALTACRSNPSVAAYVGDQSFTEDKVTTLTEQAAKVQETAQPGDDAAIRTHVVQLLIYNTLCKRIAAEKGVKLPAAEARPSEYETLSQETQACVQALPLDQMKPSDEDLRKVYDNGVKAGVLDGKQPFEQTKAELAGNPQVAGAIAVYRVLTEAAKAADVTVNPRYRPLDLPVLTAGERGPVLSAPFGIQDSAVSDSVQEPAVSSS</sequence>
<name>A0A8J3LFB5_9ACTN</name>
<keyword evidence="2" id="KW-1185">Reference proteome</keyword>
<organism evidence="1 2">
    <name type="scientific">Catellatospora methionotrophica</name>
    <dbReference type="NCBI Taxonomy" id="121620"/>
    <lineage>
        <taxon>Bacteria</taxon>
        <taxon>Bacillati</taxon>
        <taxon>Actinomycetota</taxon>
        <taxon>Actinomycetes</taxon>
        <taxon>Micromonosporales</taxon>
        <taxon>Micromonosporaceae</taxon>
        <taxon>Catellatospora</taxon>
    </lineage>
</organism>
<dbReference type="EMBL" id="BONJ01000006">
    <property type="protein sequence ID" value="GIG13390.1"/>
    <property type="molecule type" value="Genomic_DNA"/>
</dbReference>
<protein>
    <recommendedName>
        <fullName evidence="3">Lipoprotein</fullName>
    </recommendedName>
</protein>
<evidence type="ECO:0000313" key="2">
    <source>
        <dbReference type="Proteomes" id="UP000660339"/>
    </source>
</evidence>
<accession>A0A8J3LFB5</accession>
<evidence type="ECO:0000313" key="1">
    <source>
        <dbReference type="EMBL" id="GIG13390.1"/>
    </source>
</evidence>